<dbReference type="InterPro" id="IPR043504">
    <property type="entry name" value="Peptidase_S1_PA_chymotrypsin"/>
</dbReference>
<evidence type="ECO:0000256" key="1">
    <source>
        <dbReference type="SAM" id="Phobius"/>
    </source>
</evidence>
<dbReference type="InterPro" id="IPR008984">
    <property type="entry name" value="SMAD_FHA_dom_sf"/>
</dbReference>
<feature type="transmembrane region" description="Helical" evidence="1">
    <location>
        <begin position="154"/>
        <end position="173"/>
    </location>
</feature>
<evidence type="ECO:0000313" key="4">
    <source>
        <dbReference type="Proteomes" id="UP000189681"/>
    </source>
</evidence>
<dbReference type="PANTHER" id="PTHR43019">
    <property type="entry name" value="SERINE ENDOPROTEASE DEGS"/>
    <property type="match status" value="1"/>
</dbReference>
<accession>A0A1V4ATM6</accession>
<keyword evidence="1" id="KW-0472">Membrane</keyword>
<keyword evidence="1" id="KW-1133">Transmembrane helix</keyword>
<gene>
    <name evidence="3" type="ORF">AYP45_08830</name>
</gene>
<dbReference type="InterPro" id="IPR009003">
    <property type="entry name" value="Peptidase_S1_PA"/>
</dbReference>
<sequence length="453" mass="50164">MKAIFVHLTGSHRGNTEVFAAEKILIGTDAESHLRFDPEIDRNTSGHHASIQLQACDYVLKDLGSAQGTFVNNRSVSEITLKDGDLIEFGAGGPKLRFRIKTDGADVCKPWTEIVEDSLGIASTSQRGRIPTATAFFKQLLWEAFTQTSHTFKISAFLTVLAIFSGLVLYFYVQYSRLSKTVEKVRTLEMERTVAENIIKSYSGGVCLIQGAFYFYDEVTGEPLMMMGKGQRGINEYTGTGFMVSADGLILTNRHIAEPWWEMEMSPYIHIEPTIKPRFEAFRAFFPGIKESFALYVESISEDVDVALLRIDTRGAKIPILELDTTGKGAIVGEPVVLLGFPAGVNAIFAKTDPEMVKQLFSMPFIPLVQELSNWGLIRPLSTQGHLSDIMHNRIVYDAQTTAGGSGGPIFNNKGKVIGINYGVFPGFRGSNFGVPIVYGIELMQSWLSRKNR</sequence>
<dbReference type="InterPro" id="IPR000253">
    <property type="entry name" value="FHA_dom"/>
</dbReference>
<dbReference type="AlphaFoldDB" id="A0A1V4ATM6"/>
<evidence type="ECO:0000259" key="2">
    <source>
        <dbReference type="PROSITE" id="PS50006"/>
    </source>
</evidence>
<dbReference type="Pfam" id="PF13365">
    <property type="entry name" value="Trypsin_2"/>
    <property type="match status" value="1"/>
</dbReference>
<dbReference type="Pfam" id="PF00498">
    <property type="entry name" value="FHA"/>
    <property type="match status" value="1"/>
</dbReference>
<keyword evidence="1" id="KW-0812">Transmembrane</keyword>
<reference evidence="3 4" key="1">
    <citation type="journal article" date="2017" name="Water Res.">
        <title>Discovery and metagenomic analysis of an anammox bacterial enrichment related to Candidatus "Brocadia caroliniensis" in a full-scale glycerol-fed nitritation-denitritation separate centrate treatment process.</title>
        <authorList>
            <person name="Park H."/>
            <person name="Brotto A.C."/>
            <person name="van Loosdrecht M.C."/>
            <person name="Chandran K."/>
        </authorList>
    </citation>
    <scope>NUCLEOTIDE SEQUENCE [LARGE SCALE GENOMIC DNA]</scope>
    <source>
        <strain evidence="3">26THWARD</strain>
    </source>
</reference>
<feature type="domain" description="FHA" evidence="2">
    <location>
        <begin position="24"/>
        <end position="76"/>
    </location>
</feature>
<evidence type="ECO:0000313" key="3">
    <source>
        <dbReference type="EMBL" id="OOP56509.1"/>
    </source>
</evidence>
<protein>
    <recommendedName>
        <fullName evidence="2">FHA domain-containing protein</fullName>
    </recommendedName>
</protein>
<dbReference type="SUPFAM" id="SSF49879">
    <property type="entry name" value="SMAD/FHA domain"/>
    <property type="match status" value="1"/>
</dbReference>
<dbReference type="EMBL" id="AYTS01000078">
    <property type="protein sequence ID" value="OOP56509.1"/>
    <property type="molecule type" value="Genomic_DNA"/>
</dbReference>
<name>A0A1V4ATM6_9BACT</name>
<dbReference type="Gene3D" id="2.60.200.20">
    <property type="match status" value="1"/>
</dbReference>
<dbReference type="CDD" id="cd00060">
    <property type="entry name" value="FHA"/>
    <property type="match status" value="1"/>
</dbReference>
<dbReference type="SMART" id="SM00240">
    <property type="entry name" value="FHA"/>
    <property type="match status" value="1"/>
</dbReference>
<dbReference type="SUPFAM" id="SSF50494">
    <property type="entry name" value="Trypsin-like serine proteases"/>
    <property type="match status" value="1"/>
</dbReference>
<dbReference type="PANTHER" id="PTHR43019:SF23">
    <property type="entry name" value="PROTEASE DO-LIKE 5, CHLOROPLASTIC"/>
    <property type="match status" value="1"/>
</dbReference>
<comment type="caution">
    <text evidence="3">The sequence shown here is derived from an EMBL/GenBank/DDBJ whole genome shotgun (WGS) entry which is preliminary data.</text>
</comment>
<dbReference type="STRING" id="1004156.AYP45_08830"/>
<dbReference type="PROSITE" id="PS50006">
    <property type="entry name" value="FHA_DOMAIN"/>
    <property type="match status" value="1"/>
</dbReference>
<proteinExistence type="predicted"/>
<dbReference type="Gene3D" id="2.40.10.10">
    <property type="entry name" value="Trypsin-like serine proteases"/>
    <property type="match status" value="2"/>
</dbReference>
<dbReference type="Proteomes" id="UP000189681">
    <property type="component" value="Unassembled WGS sequence"/>
</dbReference>
<organism evidence="3 4">
    <name type="scientific">Candidatus Brocadia carolinensis</name>
    <dbReference type="NCBI Taxonomy" id="1004156"/>
    <lineage>
        <taxon>Bacteria</taxon>
        <taxon>Pseudomonadati</taxon>
        <taxon>Planctomycetota</taxon>
        <taxon>Candidatus Brocadiia</taxon>
        <taxon>Candidatus Brocadiales</taxon>
        <taxon>Candidatus Brocadiaceae</taxon>
        <taxon>Candidatus Brocadia</taxon>
    </lineage>
</organism>